<keyword evidence="1" id="KW-0812">Transmembrane</keyword>
<accession>J9FQI1</accession>
<proteinExistence type="predicted"/>
<evidence type="ECO:0000313" key="2">
    <source>
        <dbReference type="EMBL" id="EJW97201.1"/>
    </source>
</evidence>
<comment type="caution">
    <text evidence="2">The sequence shown here is derived from an EMBL/GenBank/DDBJ whole genome shotgun (WGS) entry which is preliminary data.</text>
</comment>
<evidence type="ECO:0000256" key="1">
    <source>
        <dbReference type="SAM" id="Phobius"/>
    </source>
</evidence>
<gene>
    <name evidence="2" type="ORF">EVA_14689</name>
</gene>
<keyword evidence="1" id="KW-0472">Membrane</keyword>
<organism evidence="2">
    <name type="scientific">gut metagenome</name>
    <dbReference type="NCBI Taxonomy" id="749906"/>
    <lineage>
        <taxon>unclassified sequences</taxon>
        <taxon>metagenomes</taxon>
        <taxon>organismal metagenomes</taxon>
    </lineage>
</organism>
<dbReference type="EMBL" id="AMCI01004885">
    <property type="protein sequence ID" value="EJW97201.1"/>
    <property type="molecule type" value="Genomic_DNA"/>
</dbReference>
<keyword evidence="1" id="KW-1133">Transmembrane helix</keyword>
<feature type="transmembrane region" description="Helical" evidence="1">
    <location>
        <begin position="12"/>
        <end position="30"/>
    </location>
</feature>
<protein>
    <submittedName>
        <fullName evidence="2">Uncharacterized protein</fullName>
    </submittedName>
</protein>
<dbReference type="AlphaFoldDB" id="J9FQI1"/>
<sequence>MTNVIQPTRLLTNWYCFMEIFLISLVFNAAKIRKKVGIAFQWAVI</sequence>
<name>J9FQI1_9ZZZZ</name>
<reference evidence="2" key="1">
    <citation type="journal article" date="2012" name="PLoS ONE">
        <title>Gene sets for utilization of primary and secondary nutrition supplies in the distal gut of endangered iberian lynx.</title>
        <authorList>
            <person name="Alcaide M."/>
            <person name="Messina E."/>
            <person name="Richter M."/>
            <person name="Bargiela R."/>
            <person name="Peplies J."/>
            <person name="Huws S.A."/>
            <person name="Newbold C.J."/>
            <person name="Golyshin P.N."/>
            <person name="Simon M.A."/>
            <person name="Lopez G."/>
            <person name="Yakimov M.M."/>
            <person name="Ferrer M."/>
        </authorList>
    </citation>
    <scope>NUCLEOTIDE SEQUENCE</scope>
</reference>